<dbReference type="InterPro" id="IPR004358">
    <property type="entry name" value="Sig_transdc_His_kin-like_C"/>
</dbReference>
<accession>A0A411HHR4</accession>
<dbReference type="Gene3D" id="2.10.70.100">
    <property type="match status" value="1"/>
</dbReference>
<dbReference type="InterPro" id="IPR013655">
    <property type="entry name" value="PAS_fold_3"/>
</dbReference>
<gene>
    <name evidence="17" type="ORF">ELE36_05970</name>
</gene>
<dbReference type="PANTHER" id="PTHR45339:SF1">
    <property type="entry name" value="HYBRID SIGNAL TRANSDUCTION HISTIDINE KINASE J"/>
    <property type="match status" value="1"/>
</dbReference>
<feature type="domain" description="Histidine kinase" evidence="13">
    <location>
        <begin position="472"/>
        <end position="693"/>
    </location>
</feature>
<evidence type="ECO:0000256" key="8">
    <source>
        <dbReference type="ARBA" id="ARBA00022840"/>
    </source>
</evidence>
<dbReference type="Pfam" id="PF13188">
    <property type="entry name" value="PAS_8"/>
    <property type="match status" value="1"/>
</dbReference>
<dbReference type="SMART" id="SM00086">
    <property type="entry name" value="PAC"/>
    <property type="match status" value="2"/>
</dbReference>
<dbReference type="Gene3D" id="3.40.50.2300">
    <property type="match status" value="2"/>
</dbReference>
<dbReference type="PROSITE" id="PS50110">
    <property type="entry name" value="RESPONSE_REGULATORY"/>
    <property type="match status" value="2"/>
</dbReference>
<dbReference type="InterPro" id="IPR001610">
    <property type="entry name" value="PAC"/>
</dbReference>
<evidence type="ECO:0000259" key="16">
    <source>
        <dbReference type="PROSITE" id="PS50113"/>
    </source>
</evidence>
<evidence type="ECO:0000259" key="13">
    <source>
        <dbReference type="PROSITE" id="PS50109"/>
    </source>
</evidence>
<dbReference type="CDD" id="cd16922">
    <property type="entry name" value="HATPase_EvgS-ArcB-TorS-like"/>
    <property type="match status" value="1"/>
</dbReference>
<dbReference type="PROSITE" id="PS50109">
    <property type="entry name" value="HIS_KIN"/>
    <property type="match status" value="1"/>
</dbReference>
<evidence type="ECO:0000256" key="1">
    <source>
        <dbReference type="ARBA" id="ARBA00000085"/>
    </source>
</evidence>
<dbReference type="AlphaFoldDB" id="A0A411HHR4"/>
<dbReference type="InterPro" id="IPR000700">
    <property type="entry name" value="PAS-assoc_C"/>
</dbReference>
<keyword evidence="9" id="KW-0902">Two-component regulatory system</keyword>
<evidence type="ECO:0000256" key="12">
    <source>
        <dbReference type="PROSITE-ProRule" id="PRU00169"/>
    </source>
</evidence>
<evidence type="ECO:0000256" key="11">
    <source>
        <dbReference type="ARBA" id="ARBA00023306"/>
    </source>
</evidence>
<dbReference type="InterPro" id="IPR036097">
    <property type="entry name" value="HisK_dim/P_sf"/>
</dbReference>
<evidence type="ECO:0000256" key="7">
    <source>
        <dbReference type="ARBA" id="ARBA00022777"/>
    </source>
</evidence>
<dbReference type="EMBL" id="CP035704">
    <property type="protein sequence ID" value="QBB69944.1"/>
    <property type="molecule type" value="Genomic_DNA"/>
</dbReference>
<dbReference type="SMART" id="SM00387">
    <property type="entry name" value="HATPase_c"/>
    <property type="match status" value="1"/>
</dbReference>
<dbReference type="SUPFAM" id="SSF52172">
    <property type="entry name" value="CheY-like"/>
    <property type="match status" value="2"/>
</dbReference>
<dbReference type="KEGG" id="xbc:ELE36_05970"/>
<dbReference type="CDD" id="cd00082">
    <property type="entry name" value="HisKA"/>
    <property type="match status" value="1"/>
</dbReference>
<dbReference type="InterPro" id="IPR003661">
    <property type="entry name" value="HisK_dim/P_dom"/>
</dbReference>
<dbReference type="FunFam" id="1.10.287.130:FF:000038">
    <property type="entry name" value="Sensory transduction histidine kinase"/>
    <property type="match status" value="1"/>
</dbReference>
<evidence type="ECO:0000313" key="17">
    <source>
        <dbReference type="EMBL" id="QBB69944.1"/>
    </source>
</evidence>
<feature type="domain" description="PAS" evidence="15">
    <location>
        <begin position="47"/>
        <end position="89"/>
    </location>
</feature>
<dbReference type="RefSeq" id="WP_129832203.1">
    <property type="nucleotide sequence ID" value="NZ_CP035704.1"/>
</dbReference>
<evidence type="ECO:0000313" key="18">
    <source>
        <dbReference type="Proteomes" id="UP000291562"/>
    </source>
</evidence>
<feature type="domain" description="PAS" evidence="15">
    <location>
        <begin position="172"/>
        <end position="244"/>
    </location>
</feature>
<dbReference type="SUPFAM" id="SSF47384">
    <property type="entry name" value="Homodimeric domain of signal transducing histidine kinase"/>
    <property type="match status" value="1"/>
</dbReference>
<evidence type="ECO:0000259" key="14">
    <source>
        <dbReference type="PROSITE" id="PS50110"/>
    </source>
</evidence>
<dbReference type="InterPro" id="IPR011006">
    <property type="entry name" value="CheY-like_superfamily"/>
</dbReference>
<dbReference type="Gene3D" id="3.30.450.20">
    <property type="entry name" value="PAS domain"/>
    <property type="match status" value="3"/>
</dbReference>
<dbReference type="CDD" id="cd00130">
    <property type="entry name" value="PAS"/>
    <property type="match status" value="2"/>
</dbReference>
<feature type="domain" description="PAC" evidence="16">
    <location>
        <begin position="401"/>
        <end position="454"/>
    </location>
</feature>
<dbReference type="SUPFAM" id="SSF55874">
    <property type="entry name" value="ATPase domain of HSP90 chaperone/DNA topoisomerase II/histidine kinase"/>
    <property type="match status" value="1"/>
</dbReference>
<reference evidence="17 18" key="1">
    <citation type="submission" date="2019-01" db="EMBL/GenBank/DDBJ databases">
        <title>Pseudolysobacter antarctica gen. nov., sp. nov., isolated from Fildes Peninsula, Antarctica.</title>
        <authorList>
            <person name="Wei Z."/>
            <person name="Peng F."/>
        </authorList>
    </citation>
    <scope>NUCLEOTIDE SEQUENCE [LARGE SCALE GENOMIC DNA]</scope>
    <source>
        <strain evidence="17 18">AQ6-296</strain>
    </source>
</reference>
<dbReference type="PROSITE" id="PS50113">
    <property type="entry name" value="PAC"/>
    <property type="match status" value="2"/>
</dbReference>
<feature type="modified residue" description="4-aspartylphosphate" evidence="12">
    <location>
        <position position="901"/>
    </location>
</feature>
<dbReference type="SUPFAM" id="SSF55785">
    <property type="entry name" value="PYP-like sensor domain (PAS domain)"/>
    <property type="match status" value="3"/>
</dbReference>
<keyword evidence="18" id="KW-1185">Reference proteome</keyword>
<keyword evidence="4 12" id="KW-0597">Phosphoprotein</keyword>
<dbReference type="SMART" id="SM00388">
    <property type="entry name" value="HisKA"/>
    <property type="match status" value="1"/>
</dbReference>
<evidence type="ECO:0000259" key="15">
    <source>
        <dbReference type="PROSITE" id="PS50112"/>
    </source>
</evidence>
<dbReference type="FunFam" id="3.30.565.10:FF:000010">
    <property type="entry name" value="Sensor histidine kinase RcsC"/>
    <property type="match status" value="1"/>
</dbReference>
<dbReference type="Pfam" id="PF00072">
    <property type="entry name" value="Response_reg"/>
    <property type="match status" value="1"/>
</dbReference>
<proteinExistence type="predicted"/>
<dbReference type="PROSITE" id="PS50112">
    <property type="entry name" value="PAS"/>
    <property type="match status" value="2"/>
</dbReference>
<evidence type="ECO:0000256" key="5">
    <source>
        <dbReference type="ARBA" id="ARBA00022679"/>
    </source>
</evidence>
<dbReference type="Gene3D" id="1.10.287.130">
    <property type="match status" value="1"/>
</dbReference>
<sequence>MTDAITVVLVIAVPLILLVVALLSMRGAFTRMPQQQQLDSFAAIRAGKDELRQALDALPLPLAWHNQRREIEFWNRRALAMFGYAPEEIDTMDKWNALAYPDPDYRREMIKRWAAVEGEGADGIRRDEFDITCKDGRVITVEISGTRDGDLTIVAFNDITERKGADEALRAMSTRLQLAVASANTGIFDWDLVTNEVVWDDAMCRMYGIEQEDFNGFVTGWSEAVHPQDLPRVEAALQTAMHGGPEYYEEYRIRWPDGTEHHIMAYGQTTRDADGRPMRMVGASYDITERKLAEAELRRHRDHLEELVAERTAQLQRVNLFNEQAMDLTRTGYWFVPLDDSGFYTNSDRAAAIYGVPAKPGDWRYNLMEEWYCHMESADPVIAAQVSEKFTKTCSGELPFYDAVYPFLRPVDGKIAWMHAMGIVVNDPKRPCREMYGVVQDITEIIEAKRELEEARAAAEAANQAKSAFLATMSHEIRTPLNAILGMSHLALKERTESERRSYLEKIQRAGQHLLAVINDVLDISKIEAGRLTIETAHFALAELLDNAANVTADRAAVKGLRFSVEVAADVPAELVGDQLRLGQVLINYATNAVKFTERGEITISVSVDSRTLHDAVLRFCVRDTGIGLTADQIDNVFDAFQQGDSSITRRYGGTGLGLAICRNLVRLMGGEMGVDSRLGVGSTFWFTAPVGIDGLQRRAVQLAPDLYGRRFLVAAGTGAESANLSALLTGMRFTVVSATDAEDTITILRESISSGRSFDIVLLDIETFGSAGFAVAAQIKTLSSALKQRIVLVNSAERQDLKKQAERSGYPTIDRPFDSSTLFDRLVSMLGLADAAGIGNAESIKALHGARVLVAEDNEFNQEVARAILGDAGLVVDIADDGEAAVRMVMASHYDAVLMDMQMPTMDGLTATRQIRSSVSAELPIIAMTANAMQDNLQRCLDAGMDDFVAKPIDPDQLLVVLARWIKRRE</sequence>
<evidence type="ECO:0000256" key="2">
    <source>
        <dbReference type="ARBA" id="ARBA00004370"/>
    </source>
</evidence>
<keyword evidence="6" id="KW-0547">Nucleotide-binding</keyword>
<dbReference type="InterPro" id="IPR036890">
    <property type="entry name" value="HATPase_C_sf"/>
</dbReference>
<dbReference type="GO" id="GO:0005524">
    <property type="term" value="F:ATP binding"/>
    <property type="evidence" value="ECO:0007669"/>
    <property type="project" value="UniProtKB-KW"/>
</dbReference>
<comment type="subcellular location">
    <subcellularLocation>
        <location evidence="2">Membrane</location>
    </subcellularLocation>
</comment>
<dbReference type="Gene3D" id="3.30.565.10">
    <property type="entry name" value="Histidine kinase-like ATPase, C-terminal domain"/>
    <property type="match status" value="1"/>
</dbReference>
<evidence type="ECO:0000256" key="10">
    <source>
        <dbReference type="ARBA" id="ARBA00023136"/>
    </source>
</evidence>
<keyword evidence="7" id="KW-0418">Kinase</keyword>
<dbReference type="OrthoDB" id="9797243at2"/>
<comment type="catalytic activity">
    <reaction evidence="1">
        <text>ATP + protein L-histidine = ADP + protein N-phospho-L-histidine.</text>
        <dbReference type="EC" id="2.7.13.3"/>
    </reaction>
</comment>
<dbReference type="PRINTS" id="PR00344">
    <property type="entry name" value="BCTRLSENSOR"/>
</dbReference>
<name>A0A411HHR4_9GAMM</name>
<dbReference type="GO" id="GO:0000155">
    <property type="term" value="F:phosphorelay sensor kinase activity"/>
    <property type="evidence" value="ECO:0007669"/>
    <property type="project" value="InterPro"/>
</dbReference>
<dbReference type="SMART" id="SM00448">
    <property type="entry name" value="REC"/>
    <property type="match status" value="2"/>
</dbReference>
<keyword evidence="5" id="KW-0808">Transferase</keyword>
<dbReference type="Pfam" id="PF00512">
    <property type="entry name" value="HisKA"/>
    <property type="match status" value="1"/>
</dbReference>
<evidence type="ECO:0000256" key="9">
    <source>
        <dbReference type="ARBA" id="ARBA00023012"/>
    </source>
</evidence>
<feature type="modified residue" description="4-aspartylphosphate" evidence="12">
    <location>
        <position position="765"/>
    </location>
</feature>
<dbReference type="GO" id="GO:0016020">
    <property type="term" value="C:membrane"/>
    <property type="evidence" value="ECO:0007669"/>
    <property type="project" value="UniProtKB-SubCell"/>
</dbReference>
<dbReference type="CDD" id="cd17546">
    <property type="entry name" value="REC_hyHK_CKI1_RcsC-like"/>
    <property type="match status" value="1"/>
</dbReference>
<dbReference type="EC" id="2.7.13.3" evidence="3"/>
<evidence type="ECO:0000256" key="3">
    <source>
        <dbReference type="ARBA" id="ARBA00012438"/>
    </source>
</evidence>
<dbReference type="InterPro" id="IPR001789">
    <property type="entry name" value="Sig_transdc_resp-reg_receiver"/>
</dbReference>
<keyword evidence="8" id="KW-0067">ATP-binding</keyword>
<dbReference type="Proteomes" id="UP000291562">
    <property type="component" value="Chromosome"/>
</dbReference>
<keyword evidence="10" id="KW-0472">Membrane</keyword>
<feature type="domain" description="Response regulatory" evidence="14">
    <location>
        <begin position="852"/>
        <end position="967"/>
    </location>
</feature>
<keyword evidence="11" id="KW-0131">Cell cycle</keyword>
<dbReference type="Pfam" id="PF02518">
    <property type="entry name" value="HATPase_c"/>
    <property type="match status" value="1"/>
</dbReference>
<feature type="domain" description="Response regulatory" evidence="14">
    <location>
        <begin position="711"/>
        <end position="831"/>
    </location>
</feature>
<dbReference type="InterPro" id="IPR003594">
    <property type="entry name" value="HATPase_dom"/>
</dbReference>
<dbReference type="PANTHER" id="PTHR45339">
    <property type="entry name" value="HYBRID SIGNAL TRANSDUCTION HISTIDINE KINASE J"/>
    <property type="match status" value="1"/>
</dbReference>
<protein>
    <recommendedName>
        <fullName evidence="3">histidine kinase</fullName>
        <ecNumber evidence="3">2.7.13.3</ecNumber>
    </recommendedName>
</protein>
<dbReference type="NCBIfam" id="TIGR00229">
    <property type="entry name" value="sensory_box"/>
    <property type="match status" value="2"/>
</dbReference>
<evidence type="ECO:0000256" key="6">
    <source>
        <dbReference type="ARBA" id="ARBA00022741"/>
    </source>
</evidence>
<dbReference type="Pfam" id="PF08447">
    <property type="entry name" value="PAS_3"/>
    <property type="match status" value="1"/>
</dbReference>
<organism evidence="17 18">
    <name type="scientific">Pseudolysobacter antarcticus</name>
    <dbReference type="NCBI Taxonomy" id="2511995"/>
    <lineage>
        <taxon>Bacteria</taxon>
        <taxon>Pseudomonadati</taxon>
        <taxon>Pseudomonadota</taxon>
        <taxon>Gammaproteobacteria</taxon>
        <taxon>Lysobacterales</taxon>
        <taxon>Rhodanobacteraceae</taxon>
        <taxon>Pseudolysobacter</taxon>
    </lineage>
</organism>
<dbReference type="InterPro" id="IPR035965">
    <property type="entry name" value="PAS-like_dom_sf"/>
</dbReference>
<dbReference type="SMART" id="SM00091">
    <property type="entry name" value="PAS"/>
    <property type="match status" value="2"/>
</dbReference>
<evidence type="ECO:0000256" key="4">
    <source>
        <dbReference type="ARBA" id="ARBA00022553"/>
    </source>
</evidence>
<dbReference type="InterPro" id="IPR005467">
    <property type="entry name" value="His_kinase_dom"/>
</dbReference>
<feature type="domain" description="PAC" evidence="16">
    <location>
        <begin position="247"/>
        <end position="299"/>
    </location>
</feature>
<dbReference type="InterPro" id="IPR000014">
    <property type="entry name" value="PAS"/>
</dbReference>